<dbReference type="RefSeq" id="WP_230842826.1">
    <property type="nucleotide sequence ID" value="NZ_CP063845.1"/>
</dbReference>
<organism evidence="7 8">
    <name type="scientific">Gloeobacter morelensis MG652769</name>
    <dbReference type="NCBI Taxonomy" id="2781736"/>
    <lineage>
        <taxon>Bacteria</taxon>
        <taxon>Bacillati</taxon>
        <taxon>Cyanobacteriota</taxon>
        <taxon>Cyanophyceae</taxon>
        <taxon>Gloeobacterales</taxon>
        <taxon>Gloeobacteraceae</taxon>
        <taxon>Gloeobacter</taxon>
        <taxon>Gloeobacter morelensis</taxon>
    </lineage>
</organism>
<evidence type="ECO:0000256" key="3">
    <source>
        <dbReference type="ARBA" id="ARBA00022989"/>
    </source>
</evidence>
<accession>A0ABY3PPH5</accession>
<sequence>MKSFDSWQAGLERIGVVFFKEVIDNLRDRRTLLTALLTPLTGPLILAATVILAGQVISQEAEKPVILPVAGTQNAPRLVAFLESQPAIAVRPLTAVDEAQVRSGRYDFALVIPPEFGREWRAGRPAEVRLIVDTGRQQTRAALARVRALLAAYSRQVASLRLLARGINPDIQQAVVVESVDVASSEGRAAFILGLMPFYLMFAAFIGGFYVAIDTTTGERERGSLEPLVINPVARGELILGKLAATLLFALVVVAETLVGLAVVLAVVPLEQFGLRYSFNLSMFAGLFLFCLPVVLLAGAVLTILASYARSFKEAQNYLTPLILVPTFPSLLVALLPLKAEGWAAFVPIYSQLLLMSQIIKGEAVNWGFAAASSLVTLVVGGALVWLATRIFDRESVV</sequence>
<keyword evidence="8" id="KW-1185">Reference proteome</keyword>
<comment type="subcellular location">
    <subcellularLocation>
        <location evidence="1">Membrane</location>
        <topology evidence="1">Multi-pass membrane protein</topology>
    </subcellularLocation>
</comment>
<feature type="transmembrane region" description="Helical" evidence="5">
    <location>
        <begin position="32"/>
        <end position="57"/>
    </location>
</feature>
<name>A0ABY3PPH5_9CYAN</name>
<evidence type="ECO:0000259" key="6">
    <source>
        <dbReference type="Pfam" id="PF12698"/>
    </source>
</evidence>
<feature type="domain" description="ABC-2 type transporter transmembrane" evidence="6">
    <location>
        <begin position="34"/>
        <end position="388"/>
    </location>
</feature>
<evidence type="ECO:0000256" key="2">
    <source>
        <dbReference type="ARBA" id="ARBA00022692"/>
    </source>
</evidence>
<dbReference type="Pfam" id="PF12698">
    <property type="entry name" value="ABC2_membrane_3"/>
    <property type="match status" value="1"/>
</dbReference>
<protein>
    <submittedName>
        <fullName evidence="7">ABC transporter permease</fullName>
    </submittedName>
</protein>
<evidence type="ECO:0000256" key="5">
    <source>
        <dbReference type="SAM" id="Phobius"/>
    </source>
</evidence>
<dbReference type="Gene3D" id="3.40.1710.10">
    <property type="entry name" value="abc type-2 transporter like domain"/>
    <property type="match status" value="1"/>
</dbReference>
<evidence type="ECO:0000313" key="8">
    <source>
        <dbReference type="Proteomes" id="UP001054846"/>
    </source>
</evidence>
<feature type="transmembrane region" description="Helical" evidence="5">
    <location>
        <begin position="281"/>
        <end position="306"/>
    </location>
</feature>
<reference evidence="7 8" key="1">
    <citation type="journal article" date="2021" name="Genome Biol. Evol.">
        <title>Complete Genome Sequencing of a Novel Gloeobacter Species from a Waterfall Cave in Mexico.</title>
        <authorList>
            <person name="Saw J.H."/>
            <person name="Cardona T."/>
            <person name="Montejano G."/>
        </authorList>
    </citation>
    <scope>NUCLEOTIDE SEQUENCE [LARGE SCALE GENOMIC DNA]</scope>
    <source>
        <strain evidence="7">MG652769</strain>
    </source>
</reference>
<feature type="transmembrane region" description="Helical" evidence="5">
    <location>
        <begin position="243"/>
        <end position="269"/>
    </location>
</feature>
<proteinExistence type="predicted"/>
<evidence type="ECO:0000256" key="4">
    <source>
        <dbReference type="ARBA" id="ARBA00023136"/>
    </source>
</evidence>
<keyword evidence="3 5" id="KW-1133">Transmembrane helix</keyword>
<feature type="transmembrane region" description="Helical" evidence="5">
    <location>
        <begin position="189"/>
        <end position="213"/>
    </location>
</feature>
<keyword evidence="4 5" id="KW-0472">Membrane</keyword>
<gene>
    <name evidence="7" type="ORF">ISF26_04980</name>
</gene>
<dbReference type="PANTHER" id="PTHR43471:SF3">
    <property type="entry name" value="ABC TRANSPORTER PERMEASE PROTEIN NATB"/>
    <property type="match status" value="1"/>
</dbReference>
<feature type="transmembrane region" description="Helical" evidence="5">
    <location>
        <begin position="367"/>
        <end position="388"/>
    </location>
</feature>
<evidence type="ECO:0000256" key="1">
    <source>
        <dbReference type="ARBA" id="ARBA00004141"/>
    </source>
</evidence>
<dbReference type="Proteomes" id="UP001054846">
    <property type="component" value="Chromosome"/>
</dbReference>
<feature type="transmembrane region" description="Helical" evidence="5">
    <location>
        <begin position="318"/>
        <end position="336"/>
    </location>
</feature>
<dbReference type="InterPro" id="IPR013525">
    <property type="entry name" value="ABC2_TM"/>
</dbReference>
<keyword evidence="2 5" id="KW-0812">Transmembrane</keyword>
<evidence type="ECO:0000313" key="7">
    <source>
        <dbReference type="EMBL" id="UFP95600.1"/>
    </source>
</evidence>
<dbReference type="PANTHER" id="PTHR43471">
    <property type="entry name" value="ABC TRANSPORTER PERMEASE"/>
    <property type="match status" value="1"/>
</dbReference>
<dbReference type="EMBL" id="CP063845">
    <property type="protein sequence ID" value="UFP95600.1"/>
    <property type="molecule type" value="Genomic_DNA"/>
</dbReference>